<dbReference type="AlphaFoldDB" id="A0A4C1WC61"/>
<proteinExistence type="predicted"/>
<evidence type="ECO:0000256" key="1">
    <source>
        <dbReference type="SAM" id="MobiDB-lite"/>
    </source>
</evidence>
<name>A0A4C1WC61_EUMVA</name>
<feature type="region of interest" description="Disordered" evidence="1">
    <location>
        <begin position="1"/>
        <end position="30"/>
    </location>
</feature>
<dbReference type="EMBL" id="BGZK01000509">
    <property type="protein sequence ID" value="GBP47744.1"/>
    <property type="molecule type" value="Genomic_DNA"/>
</dbReference>
<comment type="caution">
    <text evidence="2">The sequence shown here is derived from an EMBL/GenBank/DDBJ whole genome shotgun (WGS) entry which is preliminary data.</text>
</comment>
<sequence length="155" mass="16798">MAERNERAPTPPPRETAFGSVISPQLSNSTGITMDTRTRSVLTARLINMKDEGICVHAALHVRWPSAGRELLTTVVTGVVTNFETDGLTYSTRRRAKDYGGQPSNLYLTRCFAHLLFAEPAHHGLSSCLLASYALGLICVRASSKAVTATGFAYI</sequence>
<protein>
    <submittedName>
        <fullName evidence="2">Uncharacterized protein</fullName>
    </submittedName>
</protein>
<evidence type="ECO:0000313" key="3">
    <source>
        <dbReference type="Proteomes" id="UP000299102"/>
    </source>
</evidence>
<reference evidence="2 3" key="1">
    <citation type="journal article" date="2019" name="Commun. Biol.">
        <title>The bagworm genome reveals a unique fibroin gene that provides high tensile strength.</title>
        <authorList>
            <person name="Kono N."/>
            <person name="Nakamura H."/>
            <person name="Ohtoshi R."/>
            <person name="Tomita M."/>
            <person name="Numata K."/>
            <person name="Arakawa K."/>
        </authorList>
    </citation>
    <scope>NUCLEOTIDE SEQUENCE [LARGE SCALE GENOMIC DNA]</scope>
</reference>
<organism evidence="2 3">
    <name type="scientific">Eumeta variegata</name>
    <name type="common">Bagworm moth</name>
    <name type="synonym">Eumeta japonica</name>
    <dbReference type="NCBI Taxonomy" id="151549"/>
    <lineage>
        <taxon>Eukaryota</taxon>
        <taxon>Metazoa</taxon>
        <taxon>Ecdysozoa</taxon>
        <taxon>Arthropoda</taxon>
        <taxon>Hexapoda</taxon>
        <taxon>Insecta</taxon>
        <taxon>Pterygota</taxon>
        <taxon>Neoptera</taxon>
        <taxon>Endopterygota</taxon>
        <taxon>Lepidoptera</taxon>
        <taxon>Glossata</taxon>
        <taxon>Ditrysia</taxon>
        <taxon>Tineoidea</taxon>
        <taxon>Psychidae</taxon>
        <taxon>Oiketicinae</taxon>
        <taxon>Eumeta</taxon>
    </lineage>
</organism>
<dbReference type="Proteomes" id="UP000299102">
    <property type="component" value="Unassembled WGS sequence"/>
</dbReference>
<accession>A0A4C1WC61</accession>
<evidence type="ECO:0000313" key="2">
    <source>
        <dbReference type="EMBL" id="GBP47744.1"/>
    </source>
</evidence>
<gene>
    <name evidence="2" type="ORF">EVAR_23994_1</name>
</gene>
<keyword evidence="3" id="KW-1185">Reference proteome</keyword>